<dbReference type="SUPFAM" id="SSF53474">
    <property type="entry name" value="alpha/beta-Hydrolases"/>
    <property type="match status" value="1"/>
</dbReference>
<keyword evidence="2 4" id="KW-0378">Hydrolase</keyword>
<dbReference type="GO" id="GO:0006508">
    <property type="term" value="P:proteolysis"/>
    <property type="evidence" value="ECO:0007669"/>
    <property type="project" value="InterPro"/>
</dbReference>
<evidence type="ECO:0000313" key="5">
    <source>
        <dbReference type="Proteomes" id="UP000535838"/>
    </source>
</evidence>
<dbReference type="RefSeq" id="WP_185118246.1">
    <property type="nucleotide sequence ID" value="NZ_JACJVQ010000003.1"/>
</dbReference>
<dbReference type="GO" id="GO:0016020">
    <property type="term" value="C:membrane"/>
    <property type="evidence" value="ECO:0007669"/>
    <property type="project" value="TreeGrafter"/>
</dbReference>
<dbReference type="PANTHER" id="PTHR43798:SF31">
    <property type="entry name" value="AB HYDROLASE SUPERFAMILY PROTEIN YCLE"/>
    <property type="match status" value="1"/>
</dbReference>
<dbReference type="AlphaFoldDB" id="A0A841SSG9"/>
<dbReference type="Pfam" id="PF00561">
    <property type="entry name" value="Abhydrolase_1"/>
    <property type="match status" value="1"/>
</dbReference>
<accession>A0A841SSG9</accession>
<evidence type="ECO:0000256" key="1">
    <source>
        <dbReference type="ARBA" id="ARBA00010088"/>
    </source>
</evidence>
<dbReference type="Proteomes" id="UP000535838">
    <property type="component" value="Unassembled WGS sequence"/>
</dbReference>
<dbReference type="Gene3D" id="3.40.50.1820">
    <property type="entry name" value="alpha/beta hydrolase"/>
    <property type="match status" value="1"/>
</dbReference>
<sequence>MFAKINGTRLYFDIEGSGYVPVKDRMVHRPVLFAVHGGPGSDHSDFKPWLTPLTEHVQIVYVDQRCNGQSERVDPATCTLEQLADDLEELRRYLGFGRISVLGHSFGGMVAQVYATRHPESLDKLLLVNTAPSKDFYPAALEYASRAATAEQLAVIPELFEGRIEDDAHLVRWWDICYPLYFHVQDEVVMQETGNRPIGSLEVANHTFKHFIPNYDVRDKLPRLRVPTLIVGARYDWITPISQSEEMHRLIPGSKLVVFEQSGHMPFIEEHASFLNKVTDFLKSDSTGESGL</sequence>
<proteinExistence type="inferred from homology"/>
<feature type="domain" description="AB hydrolase-1" evidence="3">
    <location>
        <begin position="30"/>
        <end position="270"/>
    </location>
</feature>
<organism evidence="4 5">
    <name type="scientific">Cohnella thailandensis</name>
    <dbReference type="NCBI Taxonomy" id="557557"/>
    <lineage>
        <taxon>Bacteria</taxon>
        <taxon>Bacillati</taxon>
        <taxon>Bacillota</taxon>
        <taxon>Bacilli</taxon>
        <taxon>Bacillales</taxon>
        <taxon>Paenibacillaceae</taxon>
        <taxon>Cohnella</taxon>
    </lineage>
</organism>
<dbReference type="PANTHER" id="PTHR43798">
    <property type="entry name" value="MONOACYLGLYCEROL LIPASE"/>
    <property type="match status" value="1"/>
</dbReference>
<reference evidence="4 5" key="1">
    <citation type="submission" date="2020-08" db="EMBL/GenBank/DDBJ databases">
        <title>Cohnella phylogeny.</title>
        <authorList>
            <person name="Dunlap C."/>
        </authorList>
    </citation>
    <scope>NUCLEOTIDE SEQUENCE [LARGE SCALE GENOMIC DNA]</scope>
    <source>
        <strain evidence="4 5">DSM 25241</strain>
    </source>
</reference>
<dbReference type="InterPro" id="IPR029058">
    <property type="entry name" value="AB_hydrolase_fold"/>
</dbReference>
<dbReference type="PRINTS" id="PR00793">
    <property type="entry name" value="PROAMNOPTASE"/>
</dbReference>
<evidence type="ECO:0000256" key="2">
    <source>
        <dbReference type="ARBA" id="ARBA00022801"/>
    </source>
</evidence>
<gene>
    <name evidence="4" type="ORF">H7B67_02625</name>
</gene>
<comment type="caution">
    <text evidence="4">The sequence shown here is derived from an EMBL/GenBank/DDBJ whole genome shotgun (WGS) entry which is preliminary data.</text>
</comment>
<dbReference type="EMBL" id="JACJVQ010000003">
    <property type="protein sequence ID" value="MBB6633005.1"/>
    <property type="molecule type" value="Genomic_DNA"/>
</dbReference>
<dbReference type="InterPro" id="IPR050266">
    <property type="entry name" value="AB_hydrolase_sf"/>
</dbReference>
<dbReference type="InterPro" id="IPR002410">
    <property type="entry name" value="Peptidase_S33"/>
</dbReference>
<dbReference type="GO" id="GO:0004177">
    <property type="term" value="F:aminopeptidase activity"/>
    <property type="evidence" value="ECO:0007669"/>
    <property type="project" value="UniProtKB-EC"/>
</dbReference>
<evidence type="ECO:0000313" key="4">
    <source>
        <dbReference type="EMBL" id="MBB6633005.1"/>
    </source>
</evidence>
<comment type="similarity">
    <text evidence="1">Belongs to the peptidase S33 family.</text>
</comment>
<dbReference type="PRINTS" id="PR00111">
    <property type="entry name" value="ABHYDROLASE"/>
</dbReference>
<dbReference type="InterPro" id="IPR000073">
    <property type="entry name" value="AB_hydrolase_1"/>
</dbReference>
<keyword evidence="5" id="KW-1185">Reference proteome</keyword>
<name>A0A841SSG9_9BACL</name>
<evidence type="ECO:0000259" key="3">
    <source>
        <dbReference type="Pfam" id="PF00561"/>
    </source>
</evidence>
<protein>
    <submittedName>
        <fullName evidence="4">Alpha/beta fold hydrolase</fullName>
    </submittedName>
</protein>